<comment type="caution">
    <text evidence="1">The sequence shown here is derived from an EMBL/GenBank/DDBJ whole genome shotgun (WGS) entry which is preliminary data.</text>
</comment>
<dbReference type="AlphaFoldDB" id="D4BCI9"/>
<protein>
    <submittedName>
        <fullName evidence="1">Uncharacterized protein</fullName>
    </submittedName>
</protein>
<evidence type="ECO:0000313" key="2">
    <source>
        <dbReference type="Proteomes" id="UP000003880"/>
    </source>
</evidence>
<reference evidence="1 2" key="1">
    <citation type="submission" date="2010-02" db="EMBL/GenBank/DDBJ databases">
        <authorList>
            <person name="Weinstock G."/>
            <person name="Sodergren E."/>
            <person name="Clifton S."/>
            <person name="Fulton L."/>
            <person name="Fulton B."/>
            <person name="Courtney L."/>
            <person name="Fronick C."/>
            <person name="Harrison M."/>
            <person name="Strong C."/>
            <person name="Farmer C."/>
            <person name="Delahaunty K."/>
            <person name="Markovic C."/>
            <person name="Hall O."/>
            <person name="Minx P."/>
            <person name="Tomlinson C."/>
            <person name="Mitreva M."/>
            <person name="Nelson J."/>
            <person name="Hou S."/>
            <person name="Wollam A."/>
            <person name="Pepin K.H."/>
            <person name="Johnson M."/>
            <person name="Bhonagiri V."/>
            <person name="Zhang X."/>
            <person name="Suruliraj S."/>
            <person name="Warren W."/>
            <person name="Chinwalla A."/>
            <person name="Mardis E.R."/>
            <person name="Wilson R.K."/>
        </authorList>
    </citation>
    <scope>NUCLEOTIDE SEQUENCE [LARGE SCALE GENOMIC DNA]</scope>
    <source>
        <strain evidence="1 2">ATCC 29220</strain>
    </source>
</reference>
<sequence>MCLINHSPLLIKINKNTDSTDGKAVFSTLWIKKESHRPKR</sequence>
<gene>
    <name evidence="1" type="ORF">CIT292_08203</name>
</gene>
<dbReference type="Proteomes" id="UP000003880">
    <property type="component" value="Unassembled WGS sequence"/>
</dbReference>
<accession>D4BCI9</accession>
<evidence type="ECO:0000313" key="1">
    <source>
        <dbReference type="EMBL" id="EFE08325.1"/>
    </source>
</evidence>
<dbReference type="HOGENOM" id="CLU_3287087_0_0_6"/>
<organism evidence="1 2">
    <name type="scientific">Citrobacter youngae ATCC 29220</name>
    <dbReference type="NCBI Taxonomy" id="500640"/>
    <lineage>
        <taxon>Bacteria</taxon>
        <taxon>Pseudomonadati</taxon>
        <taxon>Pseudomonadota</taxon>
        <taxon>Gammaproteobacteria</taxon>
        <taxon>Enterobacterales</taxon>
        <taxon>Enterobacteriaceae</taxon>
        <taxon>Citrobacter</taxon>
        <taxon>Citrobacter freundii complex</taxon>
    </lineage>
</organism>
<name>D4BCI9_9ENTR</name>
<dbReference type="EMBL" id="ABWL02000008">
    <property type="protein sequence ID" value="EFE08325.1"/>
    <property type="molecule type" value="Genomic_DNA"/>
</dbReference>
<proteinExistence type="predicted"/>